<keyword evidence="1" id="KW-0472">Membrane</keyword>
<evidence type="ECO:0008006" key="4">
    <source>
        <dbReference type="Google" id="ProtNLM"/>
    </source>
</evidence>
<dbReference type="Proteomes" id="UP001501509">
    <property type="component" value="Unassembled WGS sequence"/>
</dbReference>
<name>A0ABP6CHE4_9ACTN</name>
<evidence type="ECO:0000313" key="3">
    <source>
        <dbReference type="Proteomes" id="UP001501509"/>
    </source>
</evidence>
<sequence length="176" mass="19490">MRERLALPVLLVLSTLAAFGAGITWMTHMHHRGLRYLDPERMPAYDQGYEQLSDLTVIPAGVAGLVCAMALLLLRPRGVPLWMIGLSLCMQASIFVARVFMWGAWADEVREAGSIWQPDGTLHPAYTDYMDLNWIRIVIISGYALLALVMATLAVSRRGKTSNVTGPRHRTAEATP</sequence>
<organism evidence="2 3">
    <name type="scientific">Actinomadura fulvescens</name>
    <dbReference type="NCBI Taxonomy" id="46160"/>
    <lineage>
        <taxon>Bacteria</taxon>
        <taxon>Bacillati</taxon>
        <taxon>Actinomycetota</taxon>
        <taxon>Actinomycetes</taxon>
        <taxon>Streptosporangiales</taxon>
        <taxon>Thermomonosporaceae</taxon>
        <taxon>Actinomadura</taxon>
    </lineage>
</organism>
<keyword evidence="1" id="KW-0812">Transmembrane</keyword>
<reference evidence="3" key="1">
    <citation type="journal article" date="2019" name="Int. J. Syst. Evol. Microbiol.">
        <title>The Global Catalogue of Microorganisms (GCM) 10K type strain sequencing project: providing services to taxonomists for standard genome sequencing and annotation.</title>
        <authorList>
            <consortium name="The Broad Institute Genomics Platform"/>
            <consortium name="The Broad Institute Genome Sequencing Center for Infectious Disease"/>
            <person name="Wu L."/>
            <person name="Ma J."/>
        </authorList>
    </citation>
    <scope>NUCLEOTIDE SEQUENCE [LARGE SCALE GENOMIC DNA]</scope>
    <source>
        <strain evidence="3">JCM 6833</strain>
    </source>
</reference>
<evidence type="ECO:0000256" key="1">
    <source>
        <dbReference type="SAM" id="Phobius"/>
    </source>
</evidence>
<feature type="transmembrane region" description="Helical" evidence="1">
    <location>
        <begin position="55"/>
        <end position="74"/>
    </location>
</feature>
<keyword evidence="3" id="KW-1185">Reference proteome</keyword>
<protein>
    <recommendedName>
        <fullName evidence="4">DUF1772 domain-containing protein</fullName>
    </recommendedName>
</protein>
<dbReference type="EMBL" id="BAAATD010000007">
    <property type="protein sequence ID" value="GAA2612062.1"/>
    <property type="molecule type" value="Genomic_DNA"/>
</dbReference>
<feature type="transmembrane region" description="Helical" evidence="1">
    <location>
        <begin position="134"/>
        <end position="155"/>
    </location>
</feature>
<proteinExistence type="predicted"/>
<accession>A0ABP6CHE4</accession>
<gene>
    <name evidence="2" type="ORF">GCM10010411_53420</name>
</gene>
<feature type="transmembrane region" description="Helical" evidence="1">
    <location>
        <begin position="81"/>
        <end position="105"/>
    </location>
</feature>
<comment type="caution">
    <text evidence="2">The sequence shown here is derived from an EMBL/GenBank/DDBJ whole genome shotgun (WGS) entry which is preliminary data.</text>
</comment>
<keyword evidence="1" id="KW-1133">Transmembrane helix</keyword>
<dbReference type="RefSeq" id="WP_344545172.1">
    <property type="nucleotide sequence ID" value="NZ_BAAATD010000007.1"/>
</dbReference>
<evidence type="ECO:0000313" key="2">
    <source>
        <dbReference type="EMBL" id="GAA2612062.1"/>
    </source>
</evidence>